<protein>
    <submittedName>
        <fullName evidence="1">Uncharacterized protein</fullName>
    </submittedName>
</protein>
<organism evidence="1 2">
    <name type="scientific">Paenibacillus eucommiae</name>
    <dbReference type="NCBI Taxonomy" id="1355755"/>
    <lineage>
        <taxon>Bacteria</taxon>
        <taxon>Bacillati</taxon>
        <taxon>Bacillota</taxon>
        <taxon>Bacilli</taxon>
        <taxon>Bacillales</taxon>
        <taxon>Paenibacillaceae</taxon>
        <taxon>Paenibacillus</taxon>
    </lineage>
</organism>
<proteinExistence type="predicted"/>
<reference evidence="1 2" key="1">
    <citation type="submission" date="2021-03" db="EMBL/GenBank/DDBJ databases">
        <title>Genomic Encyclopedia of Type Strains, Phase IV (KMG-IV): sequencing the most valuable type-strain genomes for metagenomic binning, comparative biology and taxonomic classification.</title>
        <authorList>
            <person name="Goeker M."/>
        </authorList>
    </citation>
    <scope>NUCLEOTIDE SEQUENCE [LARGE SCALE GENOMIC DNA]</scope>
    <source>
        <strain evidence="1 2">DSM 26048</strain>
    </source>
</reference>
<evidence type="ECO:0000313" key="1">
    <source>
        <dbReference type="EMBL" id="MBP1995597.1"/>
    </source>
</evidence>
<accession>A0ABS4J701</accession>
<name>A0ABS4J701_9BACL</name>
<dbReference type="EMBL" id="JAGGLB010000036">
    <property type="protein sequence ID" value="MBP1995597.1"/>
    <property type="molecule type" value="Genomic_DNA"/>
</dbReference>
<sequence length="88" mass="10394">MLGNGCGLQPLLKICSLEWKRMRRLEQIFKGGRYRSSTHSHSLLQLQSHEHHAQMDRQQGIFSWLEEISRVQRRWGRRARAAAKDLLL</sequence>
<keyword evidence="2" id="KW-1185">Reference proteome</keyword>
<dbReference type="Proteomes" id="UP001519287">
    <property type="component" value="Unassembled WGS sequence"/>
</dbReference>
<comment type="caution">
    <text evidence="1">The sequence shown here is derived from an EMBL/GenBank/DDBJ whole genome shotgun (WGS) entry which is preliminary data.</text>
</comment>
<evidence type="ECO:0000313" key="2">
    <source>
        <dbReference type="Proteomes" id="UP001519287"/>
    </source>
</evidence>
<gene>
    <name evidence="1" type="ORF">J2Z66_007239</name>
</gene>